<dbReference type="Pfam" id="PF25327">
    <property type="entry name" value="UBL_ZFAND1"/>
    <property type="match status" value="1"/>
</dbReference>
<organism evidence="2 3">
    <name type="scientific">Holothuria leucospilota</name>
    <name type="common">Black long sea cucumber</name>
    <name type="synonym">Mertensiothuria leucospilota</name>
    <dbReference type="NCBI Taxonomy" id="206669"/>
    <lineage>
        <taxon>Eukaryota</taxon>
        <taxon>Metazoa</taxon>
        <taxon>Echinodermata</taxon>
        <taxon>Eleutherozoa</taxon>
        <taxon>Echinozoa</taxon>
        <taxon>Holothuroidea</taxon>
        <taxon>Aspidochirotacea</taxon>
        <taxon>Aspidochirotida</taxon>
        <taxon>Holothuriidae</taxon>
        <taxon>Holothuria</taxon>
    </lineage>
</organism>
<reference evidence="2" key="1">
    <citation type="submission" date="2021-10" db="EMBL/GenBank/DDBJ databases">
        <title>Tropical sea cucumber genome reveals ecological adaptation and Cuvierian tubules defense mechanism.</title>
        <authorList>
            <person name="Chen T."/>
        </authorList>
    </citation>
    <scope>NUCLEOTIDE SEQUENCE</scope>
    <source>
        <strain evidence="2">Nanhai2018</strain>
        <tissue evidence="2">Muscle</tissue>
    </source>
</reference>
<comment type="caution">
    <text evidence="2">The sequence shown here is derived from an EMBL/GenBank/DDBJ whole genome shotgun (WGS) entry which is preliminary data.</text>
</comment>
<name>A0A9Q1CB84_HOLLE</name>
<evidence type="ECO:0000313" key="3">
    <source>
        <dbReference type="Proteomes" id="UP001152320"/>
    </source>
</evidence>
<dbReference type="AlphaFoldDB" id="A0A9Q1CB84"/>
<dbReference type="OrthoDB" id="431929at2759"/>
<dbReference type="EMBL" id="JAIZAY010000005">
    <property type="protein sequence ID" value="KAJ8041389.1"/>
    <property type="molecule type" value="Genomic_DNA"/>
</dbReference>
<proteinExistence type="predicted"/>
<dbReference type="Proteomes" id="UP001152320">
    <property type="component" value="Chromosome 5"/>
</dbReference>
<gene>
    <name evidence="2" type="ORF">HOLleu_12192</name>
</gene>
<dbReference type="InterPro" id="IPR057358">
    <property type="entry name" value="UBL_ZFAND1-like"/>
</dbReference>
<keyword evidence="3" id="KW-1185">Reference proteome</keyword>
<accession>A0A9Q1CB84</accession>
<evidence type="ECO:0000313" key="2">
    <source>
        <dbReference type="EMBL" id="KAJ8041389.1"/>
    </source>
</evidence>
<evidence type="ECO:0000259" key="1">
    <source>
        <dbReference type="Pfam" id="PF25327"/>
    </source>
</evidence>
<feature type="domain" description="ZFAND1-like ubiquitin-like" evidence="1">
    <location>
        <begin position="106"/>
        <end position="177"/>
    </location>
</feature>
<protein>
    <submittedName>
        <fullName evidence="2">AN1-type zinc finger protein 1</fullName>
    </submittedName>
</protein>
<sequence length="191" mass="22117">MPRTMNVLICHHQRNQYQWQRQPDSYNKSKHRHERLIGIACEYERHQAKPAKKALKSEKARKMAAKVALMKMKTHAQGESGIPQLERVYFEVQMPRRSSLKPGPFFVSSSWSVGRIVDWLATKQKLENNNHLKNADKLKLFHPDTRTALPMEAKMKSLLESDQHPLFSGGQIILEYIPDGSDVLKEMEEAL</sequence>